<keyword evidence="3" id="KW-1185">Reference proteome</keyword>
<dbReference type="InterPro" id="IPR011033">
    <property type="entry name" value="PRC_barrel-like_sf"/>
</dbReference>
<reference evidence="2 3" key="1">
    <citation type="submission" date="2020-08" db="EMBL/GenBank/DDBJ databases">
        <title>Sequencing the genomes of 1000 actinobacteria strains.</title>
        <authorList>
            <person name="Klenk H.-P."/>
        </authorList>
    </citation>
    <scope>NUCLEOTIDE SEQUENCE [LARGE SCALE GENOMIC DNA]</scope>
    <source>
        <strain evidence="2 3">DSM 28967</strain>
    </source>
</reference>
<dbReference type="Gene3D" id="3.90.50.10">
    <property type="entry name" value="Photosynthetic Reaction Center, subunit H, domain 2"/>
    <property type="match status" value="1"/>
</dbReference>
<evidence type="ECO:0000313" key="2">
    <source>
        <dbReference type="EMBL" id="MBB5840882.1"/>
    </source>
</evidence>
<evidence type="ECO:0000313" key="3">
    <source>
        <dbReference type="Proteomes" id="UP000549971"/>
    </source>
</evidence>
<accession>A0A7W9JFK5</accession>
<organism evidence="2 3">
    <name type="scientific">Kribbella italica</name>
    <dbReference type="NCBI Taxonomy" id="1540520"/>
    <lineage>
        <taxon>Bacteria</taxon>
        <taxon>Bacillati</taxon>
        <taxon>Actinomycetota</taxon>
        <taxon>Actinomycetes</taxon>
        <taxon>Propionibacteriales</taxon>
        <taxon>Kribbellaceae</taxon>
        <taxon>Kribbella</taxon>
    </lineage>
</organism>
<dbReference type="EMBL" id="JACHMY010000001">
    <property type="protein sequence ID" value="MBB5840882.1"/>
    <property type="molecule type" value="Genomic_DNA"/>
</dbReference>
<comment type="caution">
    <text evidence="2">The sequence shown here is derived from an EMBL/GenBank/DDBJ whole genome shotgun (WGS) entry which is preliminary data.</text>
</comment>
<dbReference type="SUPFAM" id="SSF50346">
    <property type="entry name" value="PRC-barrel domain"/>
    <property type="match status" value="1"/>
</dbReference>
<dbReference type="InterPro" id="IPR027275">
    <property type="entry name" value="PRC-brl_dom"/>
</dbReference>
<dbReference type="RefSeq" id="WP_184803551.1">
    <property type="nucleotide sequence ID" value="NZ_JACHMY010000001.1"/>
</dbReference>
<dbReference type="AlphaFoldDB" id="A0A7W9JFK5"/>
<dbReference type="Proteomes" id="UP000549971">
    <property type="component" value="Unassembled WGS sequence"/>
</dbReference>
<sequence length="139" mass="15262">MTEQPQVSLVKLGSTDLVLADPGDDIRGRTVVDAAGDKVGKVDGLFLDQDEEKIRLLEVVDGGFLGLGKESRLVPVELVRSVDDDQVVIERDQSTLVGSPAYDPELTDAPDYFSGVYEYYEIGPFWAPGAIYHRPPFHP</sequence>
<dbReference type="GO" id="GO:0019684">
    <property type="term" value="P:photosynthesis, light reaction"/>
    <property type="evidence" value="ECO:0007669"/>
    <property type="project" value="InterPro"/>
</dbReference>
<feature type="domain" description="PRC-barrel" evidence="1">
    <location>
        <begin position="24"/>
        <end position="93"/>
    </location>
</feature>
<name>A0A7W9JFK5_9ACTN</name>
<dbReference type="Pfam" id="PF05239">
    <property type="entry name" value="PRC"/>
    <property type="match status" value="1"/>
</dbReference>
<gene>
    <name evidence="2" type="ORF">HDA39_007616</name>
</gene>
<evidence type="ECO:0000259" key="1">
    <source>
        <dbReference type="Pfam" id="PF05239"/>
    </source>
</evidence>
<proteinExistence type="predicted"/>
<dbReference type="GO" id="GO:0030077">
    <property type="term" value="C:plasma membrane light-harvesting complex"/>
    <property type="evidence" value="ECO:0007669"/>
    <property type="project" value="InterPro"/>
</dbReference>
<dbReference type="InterPro" id="IPR014747">
    <property type="entry name" value="Bac_photo_RC_H_C"/>
</dbReference>
<protein>
    <submittedName>
        <fullName evidence="2">Sporulation protein YlmC with PRC-barrel domain</fullName>
    </submittedName>
</protein>